<comment type="subcellular location">
    <subcellularLocation>
        <location evidence="1">Periplasm</location>
    </subcellularLocation>
</comment>
<dbReference type="GO" id="GO:0030058">
    <property type="term" value="F:aliphatic amine dehydrogenase activity"/>
    <property type="evidence" value="ECO:0007669"/>
    <property type="project" value="InterPro"/>
</dbReference>
<keyword evidence="11" id="KW-1185">Reference proteome</keyword>
<comment type="similarity">
    <text evidence="2">Belongs to the aromatic amine dehydrogenase heavy chain family.</text>
</comment>
<name>A0A1H1YFW2_9PSED</name>
<dbReference type="InterPro" id="IPR009451">
    <property type="entry name" value="Metamine_DH_Hvc"/>
</dbReference>
<evidence type="ECO:0000313" key="10">
    <source>
        <dbReference type="EMBL" id="SDT20261.1"/>
    </source>
</evidence>
<reference evidence="11" key="1">
    <citation type="submission" date="2016-10" db="EMBL/GenBank/DDBJ databases">
        <authorList>
            <person name="Varghese N."/>
            <person name="Submissions S."/>
        </authorList>
    </citation>
    <scope>NUCLEOTIDE SEQUENCE [LARGE SCALE GENOMIC DNA]</scope>
    <source>
        <strain evidence="11">KCTC 32247</strain>
    </source>
</reference>
<feature type="disulfide bond" evidence="8">
    <location>
        <begin position="179"/>
        <end position="194"/>
    </location>
</feature>
<sequence length="380" mass="41761">MPITPILARTALAFTVALASVAHAELPVETEGQVTLPFPPEPHRAYIVDVEFQNMIATRVVVVDPDAKRMLGMLSTGGMAPMVPAHDQKTLYTADTYWSRYVRGTRTDMLTAWDSSTLSPLWEVEIPPKRTNSITERYALNPSSDDRFVYIYNFTPATSVTVVDVKARKVASEVDISGCILNYPVGARRFASLCGNGSLQVVTLDDAGKEVSRHQTPMFDPNQVKMVERAVAKGDTYYFVTTEGVIHPVDLSGDKPKFLPTWSLVSAEEKKAGWAPGGWQMMALAPKLDRLYVLMHPDHKPLNWEDPSNTIWAFDLKTGKKIGTLESSGLMWSLHATGDDNPLLLAGTVTGDLEVFDLKSGKHTGTMTGIAKTPTLVQSH</sequence>
<evidence type="ECO:0000256" key="7">
    <source>
        <dbReference type="ARBA" id="ARBA00023002"/>
    </source>
</evidence>
<dbReference type="GO" id="GO:0042597">
    <property type="term" value="C:periplasmic space"/>
    <property type="evidence" value="ECO:0007669"/>
    <property type="project" value="UniProtKB-SubCell"/>
</dbReference>
<keyword evidence="4 9" id="KW-0732">Signal</keyword>
<evidence type="ECO:0000256" key="5">
    <source>
        <dbReference type="ARBA" id="ARBA00022764"/>
    </source>
</evidence>
<organism evidence="10 11">
    <name type="scientific">Pseudomonas oryzae</name>
    <dbReference type="NCBI Taxonomy" id="1392877"/>
    <lineage>
        <taxon>Bacteria</taxon>
        <taxon>Pseudomonadati</taxon>
        <taxon>Pseudomonadota</taxon>
        <taxon>Gammaproteobacteria</taxon>
        <taxon>Pseudomonadales</taxon>
        <taxon>Pseudomonadaceae</taxon>
        <taxon>Pseudomonas</taxon>
    </lineage>
</organism>
<keyword evidence="5" id="KW-0574">Periplasm</keyword>
<dbReference type="AlphaFoldDB" id="A0A1H1YFW2"/>
<dbReference type="SUPFAM" id="SSF50969">
    <property type="entry name" value="YVTN repeat-like/Quinoprotein amine dehydrogenase"/>
    <property type="match status" value="1"/>
</dbReference>
<feature type="chain" id="PRO_5009266563" evidence="9">
    <location>
        <begin position="25"/>
        <end position="380"/>
    </location>
</feature>
<dbReference type="EMBL" id="LT629751">
    <property type="protein sequence ID" value="SDT20261.1"/>
    <property type="molecule type" value="Genomic_DNA"/>
</dbReference>
<dbReference type="InterPro" id="IPR015943">
    <property type="entry name" value="WD40/YVTN_repeat-like_dom_sf"/>
</dbReference>
<feature type="signal peptide" evidence="9">
    <location>
        <begin position="1"/>
        <end position="24"/>
    </location>
</feature>
<gene>
    <name evidence="10" type="ORF">SAMN05216221_3778</name>
</gene>
<evidence type="ECO:0000256" key="1">
    <source>
        <dbReference type="ARBA" id="ARBA00004418"/>
    </source>
</evidence>
<evidence type="ECO:0000256" key="2">
    <source>
        <dbReference type="ARBA" id="ARBA00010548"/>
    </source>
</evidence>
<keyword evidence="8" id="KW-1015">Disulfide bond</keyword>
<dbReference type="InterPro" id="IPR011044">
    <property type="entry name" value="Quino_amine_DH_bsu"/>
</dbReference>
<proteinExistence type="inferred from homology"/>
<evidence type="ECO:0000256" key="8">
    <source>
        <dbReference type="PIRSR" id="PIRSR609451-50"/>
    </source>
</evidence>
<dbReference type="RefSeq" id="WP_090351302.1">
    <property type="nucleotide sequence ID" value="NZ_LT629751.1"/>
</dbReference>
<keyword evidence="6" id="KW-0249">Electron transport</keyword>
<keyword evidence="3" id="KW-0813">Transport</keyword>
<dbReference type="OrthoDB" id="185182at2"/>
<dbReference type="Pfam" id="PF06433">
    <property type="entry name" value="Me-amine-dh_H"/>
    <property type="match status" value="1"/>
</dbReference>
<evidence type="ECO:0000256" key="4">
    <source>
        <dbReference type="ARBA" id="ARBA00022729"/>
    </source>
</evidence>
<protein>
    <submittedName>
        <fullName evidence="10">Methylamine dehydrogenase heavy chain</fullName>
    </submittedName>
</protein>
<keyword evidence="7" id="KW-0560">Oxidoreductase</keyword>
<evidence type="ECO:0000256" key="3">
    <source>
        <dbReference type="ARBA" id="ARBA00022448"/>
    </source>
</evidence>
<dbReference type="Gene3D" id="2.130.10.10">
    <property type="entry name" value="YVTN repeat-like/Quinoprotein amine dehydrogenase"/>
    <property type="match status" value="1"/>
</dbReference>
<evidence type="ECO:0000256" key="9">
    <source>
        <dbReference type="SAM" id="SignalP"/>
    </source>
</evidence>
<evidence type="ECO:0000313" key="11">
    <source>
        <dbReference type="Proteomes" id="UP000243359"/>
    </source>
</evidence>
<accession>A0A1H1YFW2</accession>
<dbReference type="STRING" id="1392877.SAMN05216221_3778"/>
<dbReference type="Proteomes" id="UP000243359">
    <property type="component" value="Chromosome I"/>
</dbReference>
<evidence type="ECO:0000256" key="6">
    <source>
        <dbReference type="ARBA" id="ARBA00022982"/>
    </source>
</evidence>